<dbReference type="SUPFAM" id="SSF54060">
    <property type="entry name" value="His-Me finger endonucleases"/>
    <property type="match status" value="1"/>
</dbReference>
<gene>
    <name evidence="2" type="ORF">SBP1_gp003</name>
</gene>
<protein>
    <submittedName>
        <fullName evidence="2">HNH endonuclease</fullName>
    </submittedName>
</protein>
<dbReference type="SMART" id="SM00507">
    <property type="entry name" value="HNHc"/>
    <property type="match status" value="1"/>
</dbReference>
<reference evidence="2" key="1">
    <citation type="submission" date="2018-12" db="EMBL/GenBank/DDBJ databases">
        <title>Characterization of a N4-like bacteriophage infecting a coral-derived Vibrio strain.</title>
        <authorList>
            <person name="Huang S."/>
        </authorList>
    </citation>
    <scope>NUCLEOTIDE SEQUENCE [LARGE SCALE GENOMIC DNA]</scope>
</reference>
<accession>A0A3T0IID1</accession>
<dbReference type="EMBL" id="MK301608">
    <property type="protein sequence ID" value="AZU99595.1"/>
    <property type="molecule type" value="Genomic_DNA"/>
</dbReference>
<dbReference type="InterPro" id="IPR003615">
    <property type="entry name" value="HNH_nuc"/>
</dbReference>
<keyword evidence="2" id="KW-0540">Nuclease</keyword>
<keyword evidence="3" id="KW-1185">Reference proteome</keyword>
<evidence type="ECO:0000313" key="2">
    <source>
        <dbReference type="EMBL" id="AZU99595.1"/>
    </source>
</evidence>
<dbReference type="Proteomes" id="UP000290131">
    <property type="component" value="Segment"/>
</dbReference>
<dbReference type="InterPro" id="IPR044925">
    <property type="entry name" value="His-Me_finger_sf"/>
</dbReference>
<evidence type="ECO:0000313" key="3">
    <source>
        <dbReference type="Proteomes" id="UP000290131"/>
    </source>
</evidence>
<dbReference type="Gene3D" id="3.90.75.20">
    <property type="match status" value="1"/>
</dbReference>
<organism evidence="2">
    <name type="scientific">Vibrio virus vB_VspP_SBP1</name>
    <dbReference type="NCBI Taxonomy" id="2500581"/>
    <lineage>
        <taxon>Viruses</taxon>
        <taxon>Duplodnaviria</taxon>
        <taxon>Heunggongvirae</taxon>
        <taxon>Uroviricota</taxon>
        <taxon>Caudoviricetes</taxon>
        <taxon>Schitoviridae</taxon>
        <taxon>Electravirus</taxon>
        <taxon>Electravirus Sbp1</taxon>
    </lineage>
</organism>
<proteinExistence type="predicted"/>
<feature type="domain" description="HNH nuclease" evidence="1">
    <location>
        <begin position="40"/>
        <end position="91"/>
    </location>
</feature>
<keyword evidence="2" id="KW-0255">Endonuclease</keyword>
<sequence>MRPVCKTEGCNNLTEKRESKKNGVYYRGFCRSCRRKKPRTGKEYQVHRKDHCERCGFVPEHPCQLDVDHKDGEHTNNAPENLQTLCANCHRLKTHEERDYTK</sequence>
<keyword evidence="2" id="KW-0378">Hydrolase</keyword>
<dbReference type="GO" id="GO:0003676">
    <property type="term" value="F:nucleic acid binding"/>
    <property type="evidence" value="ECO:0007669"/>
    <property type="project" value="InterPro"/>
</dbReference>
<evidence type="ECO:0000259" key="1">
    <source>
        <dbReference type="SMART" id="SM00507"/>
    </source>
</evidence>
<dbReference type="InterPro" id="IPR002711">
    <property type="entry name" value="HNH"/>
</dbReference>
<dbReference type="GO" id="GO:0008270">
    <property type="term" value="F:zinc ion binding"/>
    <property type="evidence" value="ECO:0007669"/>
    <property type="project" value="InterPro"/>
</dbReference>
<name>A0A3T0IID1_9CAUD</name>
<dbReference type="CDD" id="cd00085">
    <property type="entry name" value="HNHc"/>
    <property type="match status" value="1"/>
</dbReference>
<dbReference type="Pfam" id="PF01844">
    <property type="entry name" value="HNH"/>
    <property type="match status" value="1"/>
</dbReference>
<dbReference type="GO" id="GO:0004519">
    <property type="term" value="F:endonuclease activity"/>
    <property type="evidence" value="ECO:0007669"/>
    <property type="project" value="UniProtKB-KW"/>
</dbReference>